<dbReference type="Pfam" id="PF14256">
    <property type="entry name" value="YwiC"/>
    <property type="match status" value="1"/>
</dbReference>
<evidence type="ECO:0008006" key="4">
    <source>
        <dbReference type="Google" id="ProtNLM"/>
    </source>
</evidence>
<dbReference type="InterPro" id="IPR025576">
    <property type="entry name" value="YwiC"/>
</dbReference>
<feature type="transmembrane region" description="Helical" evidence="1">
    <location>
        <begin position="98"/>
        <end position="116"/>
    </location>
</feature>
<dbReference type="EMBL" id="SJPT01000004">
    <property type="protein sequence ID" value="TWU23249.1"/>
    <property type="molecule type" value="Genomic_DNA"/>
</dbReference>
<proteinExistence type="predicted"/>
<dbReference type="AlphaFoldDB" id="A0A5C6CKA2"/>
<name>A0A5C6CKA2_9BACT</name>
<organism evidence="2 3">
    <name type="scientific">Novipirellula galeiformis</name>
    <dbReference type="NCBI Taxonomy" id="2528004"/>
    <lineage>
        <taxon>Bacteria</taxon>
        <taxon>Pseudomonadati</taxon>
        <taxon>Planctomycetota</taxon>
        <taxon>Planctomycetia</taxon>
        <taxon>Pirellulales</taxon>
        <taxon>Pirellulaceae</taxon>
        <taxon>Novipirellula</taxon>
    </lineage>
</organism>
<feature type="transmembrane region" description="Helical" evidence="1">
    <location>
        <begin position="255"/>
        <end position="274"/>
    </location>
</feature>
<reference evidence="2 3" key="1">
    <citation type="submission" date="2019-02" db="EMBL/GenBank/DDBJ databases">
        <title>Deep-cultivation of Planctomycetes and their phenomic and genomic characterization uncovers novel biology.</title>
        <authorList>
            <person name="Wiegand S."/>
            <person name="Jogler M."/>
            <person name="Boedeker C."/>
            <person name="Pinto D."/>
            <person name="Vollmers J."/>
            <person name="Rivas-Marin E."/>
            <person name="Kohn T."/>
            <person name="Peeters S.H."/>
            <person name="Heuer A."/>
            <person name="Rast P."/>
            <person name="Oberbeckmann S."/>
            <person name="Bunk B."/>
            <person name="Jeske O."/>
            <person name="Meyerdierks A."/>
            <person name="Storesund J.E."/>
            <person name="Kallscheuer N."/>
            <person name="Luecker S."/>
            <person name="Lage O.M."/>
            <person name="Pohl T."/>
            <person name="Merkel B.J."/>
            <person name="Hornburger P."/>
            <person name="Mueller R.-W."/>
            <person name="Bruemmer F."/>
            <person name="Labrenz M."/>
            <person name="Spormann A.M."/>
            <person name="Op Den Camp H."/>
            <person name="Overmann J."/>
            <person name="Amann R."/>
            <person name="Jetten M.S.M."/>
            <person name="Mascher T."/>
            <person name="Medema M.H."/>
            <person name="Devos D.P."/>
            <person name="Kaster A.-K."/>
            <person name="Ovreas L."/>
            <person name="Rohde M."/>
            <person name="Galperin M.Y."/>
            <person name="Jogler C."/>
        </authorList>
    </citation>
    <scope>NUCLEOTIDE SEQUENCE [LARGE SCALE GENOMIC DNA]</scope>
    <source>
        <strain evidence="2 3">Pla52o</strain>
    </source>
</reference>
<feature type="transmembrane region" description="Helical" evidence="1">
    <location>
        <begin position="55"/>
        <end position="77"/>
    </location>
</feature>
<evidence type="ECO:0000256" key="1">
    <source>
        <dbReference type="SAM" id="Phobius"/>
    </source>
</evidence>
<keyword evidence="1" id="KW-1133">Transmembrane helix</keyword>
<evidence type="ECO:0000313" key="2">
    <source>
        <dbReference type="EMBL" id="TWU23249.1"/>
    </source>
</evidence>
<feature type="transmembrane region" description="Helical" evidence="1">
    <location>
        <begin position="150"/>
        <end position="171"/>
    </location>
</feature>
<feature type="transmembrane region" description="Helical" evidence="1">
    <location>
        <begin position="208"/>
        <end position="235"/>
    </location>
</feature>
<dbReference type="Proteomes" id="UP000316304">
    <property type="component" value="Unassembled WGS sequence"/>
</dbReference>
<feature type="transmembrane region" description="Helical" evidence="1">
    <location>
        <begin position="177"/>
        <end position="196"/>
    </location>
</feature>
<keyword evidence="3" id="KW-1185">Reference proteome</keyword>
<accession>A0A5C6CKA2</accession>
<keyword evidence="1" id="KW-0472">Membrane</keyword>
<feature type="transmembrane region" description="Helical" evidence="1">
    <location>
        <begin position="122"/>
        <end position="143"/>
    </location>
</feature>
<evidence type="ECO:0000313" key="3">
    <source>
        <dbReference type="Proteomes" id="UP000316304"/>
    </source>
</evidence>
<sequence length="276" mass="28372">MSDDRIAKGGDPMNAVAMEVNARHPSAMVSLKPKEHGAYAIVMIPMLTAVVTQGVGVVGAAVVVASLAGFFAHEPLLVALGHRGQRVRRDAPEARTRALGWLSLSVIAGTMAMGFGSPTVRLALAGCLGFAILCLTLAAASLHRTLGGQLMGVAGLSVPCVPILIAGGMSVPHAAEVWLVWLIGFISTTLAVRGVIAAQKRQPRTLHWWGLGLATMAIAGAAMSGIWLPLAALPMVAASGLLMASPPPAKYLKRIGWTLIGVTIATAAIVACGMTP</sequence>
<protein>
    <recommendedName>
        <fullName evidence="4">YwiC-like protein</fullName>
    </recommendedName>
</protein>
<dbReference type="RefSeq" id="WP_231612294.1">
    <property type="nucleotide sequence ID" value="NZ_SJPT01000004.1"/>
</dbReference>
<comment type="caution">
    <text evidence="2">The sequence shown here is derived from an EMBL/GenBank/DDBJ whole genome shotgun (WGS) entry which is preliminary data.</text>
</comment>
<keyword evidence="1" id="KW-0812">Transmembrane</keyword>
<gene>
    <name evidence="2" type="ORF">Pla52o_27850</name>
</gene>